<reference evidence="1 2" key="1">
    <citation type="submission" date="2015-08" db="EMBL/GenBank/DDBJ databases">
        <title>Genome sequencing of Penicillium nordicum.</title>
        <authorList>
            <person name="Nguyen H.D."/>
            <person name="Seifert K.A."/>
        </authorList>
    </citation>
    <scope>NUCLEOTIDE SEQUENCE [LARGE SCALE GENOMIC DNA]</scope>
    <source>
        <strain evidence="1 2">DAOMC 185683</strain>
    </source>
</reference>
<comment type="caution">
    <text evidence="1">The sequence shown here is derived from an EMBL/GenBank/DDBJ whole genome shotgun (WGS) entry which is preliminary data.</text>
</comment>
<dbReference type="AlphaFoldDB" id="A0A0M8NX71"/>
<keyword evidence="2" id="KW-1185">Reference proteome</keyword>
<sequence>MSNLHRPSLCLVISFAEYIPRGTQHELDAVTELSRVITLHDNIVLTIWRRFEKSVPTRGALVMHDDPHSYLSLESSSLIGFSYYIC</sequence>
<dbReference type="Proteomes" id="UP000037696">
    <property type="component" value="Unassembled WGS sequence"/>
</dbReference>
<organism evidence="1 2">
    <name type="scientific">Penicillium nordicum</name>
    <dbReference type="NCBI Taxonomy" id="229535"/>
    <lineage>
        <taxon>Eukaryota</taxon>
        <taxon>Fungi</taxon>
        <taxon>Dikarya</taxon>
        <taxon>Ascomycota</taxon>
        <taxon>Pezizomycotina</taxon>
        <taxon>Eurotiomycetes</taxon>
        <taxon>Eurotiomycetidae</taxon>
        <taxon>Eurotiales</taxon>
        <taxon>Aspergillaceae</taxon>
        <taxon>Penicillium</taxon>
    </lineage>
</organism>
<accession>A0A0M8NX71</accession>
<name>A0A0M8NX71_9EURO</name>
<dbReference type="EMBL" id="LHQQ01000155">
    <property type="protein sequence ID" value="KOS40688.1"/>
    <property type="molecule type" value="Genomic_DNA"/>
</dbReference>
<gene>
    <name evidence="1" type="ORF">ACN38_g8459</name>
</gene>
<proteinExistence type="predicted"/>
<evidence type="ECO:0000313" key="2">
    <source>
        <dbReference type="Proteomes" id="UP000037696"/>
    </source>
</evidence>
<protein>
    <submittedName>
        <fullName evidence="1">Uncharacterized protein</fullName>
    </submittedName>
</protein>
<evidence type="ECO:0000313" key="1">
    <source>
        <dbReference type="EMBL" id="KOS40688.1"/>
    </source>
</evidence>